<evidence type="ECO:0000313" key="2">
    <source>
        <dbReference type="EMBL" id="MFG3010086.1"/>
    </source>
</evidence>
<reference evidence="2 3" key="1">
    <citation type="submission" date="2024-10" db="EMBL/GenBank/DDBJ databases">
        <title>The Natural Products Discovery Center: Release of the First 8490 Sequenced Strains for Exploring Actinobacteria Biosynthetic Diversity.</title>
        <authorList>
            <person name="Kalkreuter E."/>
            <person name="Kautsar S.A."/>
            <person name="Yang D."/>
            <person name="Bader C.D."/>
            <person name="Teijaro C.N."/>
            <person name="Fluegel L."/>
            <person name="Davis C.M."/>
            <person name="Simpson J.R."/>
            <person name="Lauterbach L."/>
            <person name="Steele A.D."/>
            <person name="Gui C."/>
            <person name="Meng S."/>
            <person name="Li G."/>
            <person name="Viehrig K."/>
            <person name="Ye F."/>
            <person name="Su P."/>
            <person name="Kiefer A.F."/>
            <person name="Nichols A."/>
            <person name="Cepeda A.J."/>
            <person name="Yan W."/>
            <person name="Fan B."/>
            <person name="Jiang Y."/>
            <person name="Adhikari A."/>
            <person name="Zheng C.-J."/>
            <person name="Schuster L."/>
            <person name="Cowan T.M."/>
            <person name="Smanski M.J."/>
            <person name="Chevrette M.G."/>
            <person name="De Carvalho L.P.S."/>
            <person name="Shen B."/>
        </authorList>
    </citation>
    <scope>NUCLEOTIDE SEQUENCE [LARGE SCALE GENOMIC DNA]</scope>
    <source>
        <strain evidence="2 3">NPDC048320</strain>
    </source>
</reference>
<feature type="compositionally biased region" description="Basic and acidic residues" evidence="1">
    <location>
        <begin position="1"/>
        <end position="10"/>
    </location>
</feature>
<accession>A0ABW7B2Z1</accession>
<feature type="region of interest" description="Disordered" evidence="1">
    <location>
        <begin position="1"/>
        <end position="115"/>
    </location>
</feature>
<keyword evidence="3" id="KW-1185">Reference proteome</keyword>
<evidence type="ECO:0000313" key="3">
    <source>
        <dbReference type="Proteomes" id="UP001604267"/>
    </source>
</evidence>
<feature type="compositionally biased region" description="Basic residues" evidence="1">
    <location>
        <begin position="97"/>
        <end position="112"/>
    </location>
</feature>
<evidence type="ECO:0000256" key="1">
    <source>
        <dbReference type="SAM" id="MobiDB-lite"/>
    </source>
</evidence>
<dbReference type="Proteomes" id="UP001604267">
    <property type="component" value="Unassembled WGS sequence"/>
</dbReference>
<dbReference type="InterPro" id="IPR053842">
    <property type="entry name" value="NikA-like"/>
</dbReference>
<gene>
    <name evidence="2" type="ORF">ACGFZB_06455</name>
</gene>
<feature type="compositionally biased region" description="Polar residues" evidence="1">
    <location>
        <begin position="11"/>
        <end position="20"/>
    </location>
</feature>
<comment type="caution">
    <text evidence="2">The sequence shown here is derived from an EMBL/GenBank/DDBJ whole genome shotgun (WGS) entry which is preliminary data.</text>
</comment>
<dbReference type="RefSeq" id="WP_392816115.1">
    <property type="nucleotide sequence ID" value="NZ_JBICYV010000003.1"/>
</dbReference>
<organism evidence="2 3">
    <name type="scientific">Streptomyces cinerochromogenes</name>
    <dbReference type="NCBI Taxonomy" id="66422"/>
    <lineage>
        <taxon>Bacteria</taxon>
        <taxon>Bacillati</taxon>
        <taxon>Actinomycetota</taxon>
        <taxon>Actinomycetes</taxon>
        <taxon>Kitasatosporales</taxon>
        <taxon>Streptomycetaceae</taxon>
        <taxon>Streptomyces</taxon>
    </lineage>
</organism>
<dbReference type="EMBL" id="JBICYV010000003">
    <property type="protein sequence ID" value="MFG3010086.1"/>
    <property type="molecule type" value="Genomic_DNA"/>
</dbReference>
<dbReference type="Pfam" id="PF21983">
    <property type="entry name" value="NikA-like"/>
    <property type="match status" value="1"/>
</dbReference>
<sequence>MAPHPHREDTMTNTVTSPAPTSGELKATSDAGGASYPLGYSTRGGAPKGSPAPAAQGTVRRRGTPDEEVATEGGSRQADSHRDSDTAEQTASTQCRPLRRPYQRRQRPHVRNTRLSDEELARVTVGANAAGLTVSGFLARSALAASRDLERTAAAVAGDRELITELFAARRYLGHVSNNLNQIARALNSGGRPTGVEAVLAATGLAVQRVQQATDELIARS</sequence>
<proteinExistence type="predicted"/>
<protein>
    <submittedName>
        <fullName evidence="2">MobC family plasmid mobilization relaxosome protein</fullName>
    </submittedName>
</protein>
<feature type="compositionally biased region" description="Low complexity" evidence="1">
    <location>
        <begin position="44"/>
        <end position="57"/>
    </location>
</feature>
<name>A0ABW7B2Z1_9ACTN</name>